<name>A0ABV3REJ3_9SPHN</name>
<dbReference type="RefSeq" id="WP_367774922.1">
    <property type="nucleotide sequence ID" value="NZ_JBFNXR010000052.1"/>
</dbReference>
<dbReference type="InterPro" id="IPR001155">
    <property type="entry name" value="OxRdtase_FMN_N"/>
</dbReference>
<proteinExistence type="predicted"/>
<evidence type="ECO:0000313" key="3">
    <source>
        <dbReference type="Proteomes" id="UP001556118"/>
    </source>
</evidence>
<reference evidence="2 3" key="1">
    <citation type="submission" date="2024-06" db="EMBL/GenBank/DDBJ databases">
        <title>Novosphingobium rhizovicinus M1R2S20.</title>
        <authorList>
            <person name="Sun J.-Q."/>
        </authorList>
    </citation>
    <scope>NUCLEOTIDE SEQUENCE [LARGE SCALE GENOMIC DNA]</scope>
    <source>
        <strain evidence="2 3">M1R2S20</strain>
    </source>
</reference>
<evidence type="ECO:0000259" key="1">
    <source>
        <dbReference type="Pfam" id="PF00724"/>
    </source>
</evidence>
<dbReference type="CDD" id="cd02933">
    <property type="entry name" value="OYE_like_FMN"/>
    <property type="match status" value="1"/>
</dbReference>
<dbReference type="Pfam" id="PF00724">
    <property type="entry name" value="Oxidored_FMN"/>
    <property type="match status" value="1"/>
</dbReference>
<dbReference type="InterPro" id="IPR013785">
    <property type="entry name" value="Aldolase_TIM"/>
</dbReference>
<dbReference type="PANTHER" id="PTHR22893">
    <property type="entry name" value="NADH OXIDOREDUCTASE-RELATED"/>
    <property type="match status" value="1"/>
</dbReference>
<dbReference type="Gene3D" id="3.20.20.70">
    <property type="entry name" value="Aldolase class I"/>
    <property type="match status" value="1"/>
</dbReference>
<accession>A0ABV3REJ3</accession>
<dbReference type="Proteomes" id="UP001556118">
    <property type="component" value="Unassembled WGS sequence"/>
</dbReference>
<dbReference type="EMBL" id="JBFNXR010000052">
    <property type="protein sequence ID" value="MEW9856470.1"/>
    <property type="molecule type" value="Genomic_DNA"/>
</dbReference>
<sequence>MTDTSILYQPLRAGALELPNRVLMAPLTRNRAEPDGRPKPLSATYYRQRASAGLIVSEATQVSAMGKGYIDTPGIYTRDHVEAWKPIVEAVHAAGGRIVCQLWHVGRISHVSLLPDGAQPVSASAIRADAMTFTREGFSATSEPVALDADGIARTLDEFENAAGCAKEAGFDGVEVHGANGYLLDQFIQDGSNRRDDDYGGPVENRLRLLREAIERACAVFEPGRVGVRLSPLGQANDMRDSDPEGTFSAAYRMLSGRGLAYLHVIGQFVKESSADERALLNRLRPLFDGAYIGNGSYDGASAAADVSKGVADAISFGRPFISNPDLPERLRIGASLNEPDQSTFYGGGAEGFTDYQPLPFDH</sequence>
<feature type="domain" description="NADH:flavin oxidoreductase/NADH oxidase N-terminal" evidence="1">
    <location>
        <begin position="7"/>
        <end position="335"/>
    </location>
</feature>
<dbReference type="PANTHER" id="PTHR22893:SF91">
    <property type="entry name" value="NADPH DEHYDROGENASE 2-RELATED"/>
    <property type="match status" value="1"/>
</dbReference>
<gene>
    <name evidence="2" type="ORF">ABUH87_15125</name>
</gene>
<protein>
    <submittedName>
        <fullName evidence="2">Alkene reductase</fullName>
    </submittedName>
</protein>
<dbReference type="SUPFAM" id="SSF51395">
    <property type="entry name" value="FMN-linked oxidoreductases"/>
    <property type="match status" value="1"/>
</dbReference>
<evidence type="ECO:0000313" key="2">
    <source>
        <dbReference type="EMBL" id="MEW9856470.1"/>
    </source>
</evidence>
<organism evidence="2 3">
    <name type="scientific">Novosphingobium rhizovicinum</name>
    <dbReference type="NCBI Taxonomy" id="3228928"/>
    <lineage>
        <taxon>Bacteria</taxon>
        <taxon>Pseudomonadati</taxon>
        <taxon>Pseudomonadota</taxon>
        <taxon>Alphaproteobacteria</taxon>
        <taxon>Sphingomonadales</taxon>
        <taxon>Sphingomonadaceae</taxon>
        <taxon>Novosphingobium</taxon>
    </lineage>
</organism>
<keyword evidence="3" id="KW-1185">Reference proteome</keyword>
<dbReference type="InterPro" id="IPR045247">
    <property type="entry name" value="Oye-like"/>
</dbReference>
<comment type="caution">
    <text evidence="2">The sequence shown here is derived from an EMBL/GenBank/DDBJ whole genome shotgun (WGS) entry which is preliminary data.</text>
</comment>